<sequence>MSRSYQAVTKISFAGHFFPSIQVNLDSREAEIQYSPLRTSPPVLAEASGLAGYPAMVKDIQDAEAGDGLGGVKVTAQVKGMTCMSCVRNIEGNVGKRPGVLSISVSLQEERAQLVVDTSKITPAEAVEAIDDMGFDAVLLSPVAEPRRAAEPKTHSVARVRVEGMTCQSCVRNIESNVSGKPGVLSVKVSLKGKEAVVGFDPSLTSAVNVAEHIDDMGFDAALVEEHIGVNGGFTLVSLEDAGNVASGDENRGDVQGGIDAFLARQNVTGSAASGNRTVVLDIRGMTCQSCVKNIEGKLAEQPGVTRAKVSLADQTGTVDYNPALVTPQQLCEAISNVKYKATFKGMPRSISQTEISGSGVDSKRFDSQGKQDGGLDKAFITVKGMTCASCVAGIEKNVGKMEGVSKVLVSLMASRAEVTYDAAYVLPGQIANKIEDLGYTASVDEVESKTNGQVELTITGMTCSSCVHSIESNLKKQHGVTKASVALATSSGKFTFDPEIIGPRDIIEAIKDMGYDARLKEDDDQKASRYDHRDEIKRWRTSFLWSLIFGVPSMIAMVYFMFFVEGTETAEDDMGKNMSHPGKKSHYNQIIIVPGLDVFNLIMFLLATPVQFIGGRYFYIQAYKALKHGSTNMDVLVVMATTISYTYSTAVVVAAMILEEPFSPVTFFETTPMLMVFISLGRWLEHIAKSKTSEALAKLISLQPAEATLVEVDKDMQVISEKIVGLDLIQRRDILKVVPGGKIPVDAKVVYGHSSCDEALITGESMPVPKTVGSNVIGGSINQHGMLLVEATYVGADTTLNQIVKLVEEAQTSKAPLQNLADKIAGYFVPVVSVLSLGTLACWVILGYTDITLVDEYFDRNGPKNKPEVIFQKAFQYAITVLSIACPCALGLATPTAVMVGTGVGATNGILIKGGEPLELTHKLQVIVFDKTGTITHGVPKVARLSMFVKSNVCSFVQFLAIAGSAEASSEHPIASAIVKYVKEVI</sequence>
<dbReference type="GO" id="GO:0005802">
    <property type="term" value="C:trans-Golgi network"/>
    <property type="evidence" value="ECO:0007669"/>
    <property type="project" value="TreeGrafter"/>
</dbReference>
<feature type="transmembrane region" description="Helical" evidence="16">
    <location>
        <begin position="875"/>
        <end position="894"/>
    </location>
</feature>
<dbReference type="Gene3D" id="2.70.150.10">
    <property type="entry name" value="Calcium-transporting ATPase, cytoplasmic transduction domain A"/>
    <property type="match status" value="1"/>
</dbReference>
<keyword evidence="19" id="KW-1185">Reference proteome</keyword>
<dbReference type="NCBIfam" id="TIGR00003">
    <property type="entry name" value="copper ion binding protein"/>
    <property type="match status" value="5"/>
</dbReference>
<dbReference type="InterPro" id="IPR023298">
    <property type="entry name" value="ATPase_P-typ_TM_dom_sf"/>
</dbReference>
<dbReference type="NCBIfam" id="TIGR01525">
    <property type="entry name" value="ATPase-IB_hvy"/>
    <property type="match status" value="1"/>
</dbReference>
<dbReference type="GO" id="GO:0015677">
    <property type="term" value="P:copper ion import"/>
    <property type="evidence" value="ECO:0007669"/>
    <property type="project" value="TreeGrafter"/>
</dbReference>
<evidence type="ECO:0000256" key="2">
    <source>
        <dbReference type="ARBA" id="ARBA00006024"/>
    </source>
</evidence>
<evidence type="ECO:0000256" key="4">
    <source>
        <dbReference type="ARBA" id="ARBA00022448"/>
    </source>
</evidence>
<dbReference type="SUPFAM" id="SSF55008">
    <property type="entry name" value="HMA, heavy metal-associated domain"/>
    <property type="match status" value="5"/>
</dbReference>
<reference evidence="18 19" key="1">
    <citation type="journal article" date="2021" name="Elife">
        <title>Chloroplast acquisition without the gene transfer in kleptoplastic sea slugs, Plakobranchus ocellatus.</title>
        <authorList>
            <person name="Maeda T."/>
            <person name="Takahashi S."/>
            <person name="Yoshida T."/>
            <person name="Shimamura S."/>
            <person name="Takaki Y."/>
            <person name="Nagai Y."/>
            <person name="Toyoda A."/>
            <person name="Suzuki Y."/>
            <person name="Arimoto A."/>
            <person name="Ishii H."/>
            <person name="Satoh N."/>
            <person name="Nishiyama T."/>
            <person name="Hasebe M."/>
            <person name="Maruyama T."/>
            <person name="Minagawa J."/>
            <person name="Obokata J."/>
            <person name="Shigenobu S."/>
        </authorList>
    </citation>
    <scope>NUCLEOTIDE SEQUENCE [LARGE SCALE GENOMIC DNA]</scope>
</reference>
<dbReference type="InterPro" id="IPR008250">
    <property type="entry name" value="ATPase_P-typ_transduc_dom_A_sf"/>
</dbReference>
<dbReference type="GO" id="GO:0006878">
    <property type="term" value="P:intracellular copper ion homeostasis"/>
    <property type="evidence" value="ECO:0007669"/>
    <property type="project" value="TreeGrafter"/>
</dbReference>
<dbReference type="InterPro" id="IPR027256">
    <property type="entry name" value="P-typ_ATPase_IB"/>
</dbReference>
<keyword evidence="14" id="KW-0406">Ion transport</keyword>
<dbReference type="GO" id="GO:0060003">
    <property type="term" value="P:copper ion export"/>
    <property type="evidence" value="ECO:0007669"/>
    <property type="project" value="TreeGrafter"/>
</dbReference>
<keyword evidence="8" id="KW-0187">Copper transport</keyword>
<feature type="domain" description="HMA" evidence="17">
    <location>
        <begin position="72"/>
        <end position="138"/>
    </location>
</feature>
<dbReference type="GO" id="GO:0005507">
    <property type="term" value="F:copper ion binding"/>
    <property type="evidence" value="ECO:0007669"/>
    <property type="project" value="InterPro"/>
</dbReference>
<dbReference type="InterPro" id="IPR036163">
    <property type="entry name" value="HMA_dom_sf"/>
</dbReference>
<keyword evidence="6 16" id="KW-0479">Metal-binding</keyword>
<dbReference type="InterPro" id="IPR006121">
    <property type="entry name" value="HMA_dom"/>
</dbReference>
<dbReference type="PANTHER" id="PTHR43520:SF8">
    <property type="entry name" value="P-TYPE CU(+) TRANSPORTER"/>
    <property type="match status" value="1"/>
</dbReference>
<keyword evidence="5 16" id="KW-0812">Transmembrane</keyword>
<dbReference type="EMBL" id="BLXT01000945">
    <property type="protein sequence ID" value="GFN81620.1"/>
    <property type="molecule type" value="Genomic_DNA"/>
</dbReference>
<evidence type="ECO:0000313" key="18">
    <source>
        <dbReference type="EMBL" id="GFN81620.1"/>
    </source>
</evidence>
<dbReference type="InterPro" id="IPR018303">
    <property type="entry name" value="ATPase_P-typ_P_site"/>
</dbReference>
<dbReference type="Gene3D" id="3.40.1110.10">
    <property type="entry name" value="Calcium-transporting ATPase, cytoplasmic domain N"/>
    <property type="match status" value="1"/>
</dbReference>
<dbReference type="AlphaFoldDB" id="A0AAV3Y314"/>
<feature type="transmembrane region" description="Helical" evidence="16">
    <location>
        <begin position="665"/>
        <end position="685"/>
    </location>
</feature>
<dbReference type="Pfam" id="PF00122">
    <property type="entry name" value="E1-E2_ATPase"/>
    <property type="match status" value="1"/>
</dbReference>
<keyword evidence="12 16" id="KW-1133">Transmembrane helix</keyword>
<dbReference type="SUPFAM" id="SSF81653">
    <property type="entry name" value="Calcium ATPase, transduction domain A"/>
    <property type="match status" value="1"/>
</dbReference>
<dbReference type="Pfam" id="PF00403">
    <property type="entry name" value="HMA"/>
    <property type="match status" value="5"/>
</dbReference>
<dbReference type="PROSITE" id="PS50846">
    <property type="entry name" value="HMA_2"/>
    <property type="match status" value="5"/>
</dbReference>
<feature type="transmembrane region" description="Helical" evidence="16">
    <location>
        <begin position="825"/>
        <end position="847"/>
    </location>
</feature>
<evidence type="ECO:0000256" key="11">
    <source>
        <dbReference type="ARBA" id="ARBA00022967"/>
    </source>
</evidence>
<keyword evidence="13" id="KW-0186">Copper</keyword>
<dbReference type="InterPro" id="IPR059000">
    <property type="entry name" value="ATPase_P-type_domA"/>
</dbReference>
<evidence type="ECO:0000313" key="19">
    <source>
        <dbReference type="Proteomes" id="UP000735302"/>
    </source>
</evidence>
<gene>
    <name evidence="18" type="ORF">PoB_000812600</name>
</gene>
<dbReference type="GO" id="GO:0005886">
    <property type="term" value="C:plasma membrane"/>
    <property type="evidence" value="ECO:0007669"/>
    <property type="project" value="TreeGrafter"/>
</dbReference>
<evidence type="ECO:0000256" key="8">
    <source>
        <dbReference type="ARBA" id="ARBA00022796"/>
    </source>
</evidence>
<evidence type="ECO:0000256" key="1">
    <source>
        <dbReference type="ARBA" id="ARBA00004127"/>
    </source>
</evidence>
<evidence type="ECO:0000256" key="14">
    <source>
        <dbReference type="ARBA" id="ARBA00023065"/>
    </source>
</evidence>
<proteinExistence type="inferred from homology"/>
<keyword evidence="7 16" id="KW-0547">Nucleotide-binding</keyword>
<feature type="domain" description="HMA" evidence="17">
    <location>
        <begin position="156"/>
        <end position="222"/>
    </location>
</feature>
<accession>A0AAV3Y314</accession>
<feature type="transmembrane region" description="Helical" evidence="16">
    <location>
        <begin position="636"/>
        <end position="659"/>
    </location>
</feature>
<dbReference type="FunFam" id="2.70.150.10:FF:000002">
    <property type="entry name" value="Copper-transporting ATPase 1, putative"/>
    <property type="match status" value="1"/>
</dbReference>
<dbReference type="InterPro" id="IPR006122">
    <property type="entry name" value="HMA_Cu_ion-bd"/>
</dbReference>
<evidence type="ECO:0000256" key="5">
    <source>
        <dbReference type="ARBA" id="ARBA00022692"/>
    </source>
</evidence>
<dbReference type="SUPFAM" id="SSF81665">
    <property type="entry name" value="Calcium ATPase, transmembrane domain M"/>
    <property type="match status" value="1"/>
</dbReference>
<feature type="transmembrane region" description="Helical" evidence="16">
    <location>
        <begin position="544"/>
        <end position="565"/>
    </location>
</feature>
<evidence type="ECO:0000256" key="13">
    <source>
        <dbReference type="ARBA" id="ARBA00023008"/>
    </source>
</evidence>
<evidence type="ECO:0000256" key="12">
    <source>
        <dbReference type="ARBA" id="ARBA00022989"/>
    </source>
</evidence>
<dbReference type="GO" id="GO:0140581">
    <property type="term" value="F:P-type monovalent copper transporter activity"/>
    <property type="evidence" value="ECO:0007669"/>
    <property type="project" value="UniProtKB-EC"/>
</dbReference>
<dbReference type="SUPFAM" id="SSF81660">
    <property type="entry name" value="Metal cation-transporting ATPase, ATP-binding domain N"/>
    <property type="match status" value="1"/>
</dbReference>
<keyword evidence="10" id="KW-0460">Magnesium</keyword>
<dbReference type="PROSITE" id="PS00154">
    <property type="entry name" value="ATPASE_E1_E2"/>
    <property type="match status" value="1"/>
</dbReference>
<dbReference type="CDD" id="cd00371">
    <property type="entry name" value="HMA"/>
    <property type="match status" value="5"/>
</dbReference>
<dbReference type="EC" id="7.2.2.8" evidence="3"/>
<dbReference type="Proteomes" id="UP000735302">
    <property type="component" value="Unassembled WGS sequence"/>
</dbReference>
<keyword evidence="15 16" id="KW-0472">Membrane</keyword>
<dbReference type="InterPro" id="IPR017969">
    <property type="entry name" value="Heavy-metal-associated_CS"/>
</dbReference>
<evidence type="ECO:0000256" key="15">
    <source>
        <dbReference type="ARBA" id="ARBA00023136"/>
    </source>
</evidence>
<feature type="domain" description="HMA" evidence="17">
    <location>
        <begin position="377"/>
        <end position="443"/>
    </location>
</feature>
<evidence type="ECO:0000256" key="7">
    <source>
        <dbReference type="ARBA" id="ARBA00022741"/>
    </source>
</evidence>
<feature type="domain" description="HMA" evidence="17">
    <location>
        <begin position="453"/>
        <end position="519"/>
    </location>
</feature>
<dbReference type="PROSITE" id="PS01047">
    <property type="entry name" value="HMA_1"/>
    <property type="match status" value="5"/>
</dbReference>
<keyword evidence="9 16" id="KW-0067">ATP-binding</keyword>
<keyword evidence="4" id="KW-0813">Transport</keyword>
<evidence type="ECO:0000256" key="10">
    <source>
        <dbReference type="ARBA" id="ARBA00022842"/>
    </source>
</evidence>
<evidence type="ECO:0000256" key="16">
    <source>
        <dbReference type="RuleBase" id="RU362081"/>
    </source>
</evidence>
<name>A0AAV3Y314_9GAST</name>
<feature type="domain" description="HMA" evidence="17">
    <location>
        <begin position="277"/>
        <end position="343"/>
    </location>
</feature>
<dbReference type="GO" id="GO:0005524">
    <property type="term" value="F:ATP binding"/>
    <property type="evidence" value="ECO:0007669"/>
    <property type="project" value="UniProtKB-UniRule"/>
</dbReference>
<protein>
    <recommendedName>
        <fullName evidence="3">P-type Cu(+) transporter</fullName>
        <ecNumber evidence="3">7.2.2.8</ecNumber>
    </recommendedName>
</protein>
<evidence type="ECO:0000259" key="17">
    <source>
        <dbReference type="PROSITE" id="PS50846"/>
    </source>
</evidence>
<evidence type="ECO:0000256" key="6">
    <source>
        <dbReference type="ARBA" id="ARBA00022723"/>
    </source>
</evidence>
<dbReference type="FunFam" id="3.30.70.100:FF:000001">
    <property type="entry name" value="ATPase copper transporting beta"/>
    <property type="match status" value="5"/>
</dbReference>
<dbReference type="InterPro" id="IPR023299">
    <property type="entry name" value="ATPase_P-typ_cyto_dom_N"/>
</dbReference>
<keyword evidence="11" id="KW-1278">Translocase</keyword>
<comment type="caution">
    <text evidence="18">The sequence shown here is derived from an EMBL/GenBank/DDBJ whole genome shotgun (WGS) entry which is preliminary data.</text>
</comment>
<comment type="subcellular location">
    <subcellularLocation>
        <location evidence="1">Endomembrane system</location>
        <topology evidence="1">Multi-pass membrane protein</topology>
    </subcellularLocation>
    <subcellularLocation>
        <location evidence="16">Membrane</location>
    </subcellularLocation>
</comment>
<comment type="similarity">
    <text evidence="2 16">Belongs to the cation transport ATPase (P-type) (TC 3.A.3) family. Type IB subfamily.</text>
</comment>
<dbReference type="Gene3D" id="3.30.70.100">
    <property type="match status" value="5"/>
</dbReference>
<evidence type="ECO:0000256" key="9">
    <source>
        <dbReference type="ARBA" id="ARBA00022840"/>
    </source>
</evidence>
<dbReference type="PANTHER" id="PTHR43520">
    <property type="entry name" value="ATP7, ISOFORM B"/>
    <property type="match status" value="1"/>
</dbReference>
<dbReference type="PRINTS" id="PR00942">
    <property type="entry name" value="CUATPASEI"/>
</dbReference>
<feature type="transmembrane region" description="Helical" evidence="16">
    <location>
        <begin position="591"/>
        <end position="615"/>
    </location>
</feature>
<dbReference type="GO" id="GO:0043682">
    <property type="term" value="F:P-type divalent copper transporter activity"/>
    <property type="evidence" value="ECO:0007669"/>
    <property type="project" value="TreeGrafter"/>
</dbReference>
<evidence type="ECO:0000256" key="3">
    <source>
        <dbReference type="ARBA" id="ARBA00012517"/>
    </source>
</evidence>
<organism evidence="18 19">
    <name type="scientific">Plakobranchus ocellatus</name>
    <dbReference type="NCBI Taxonomy" id="259542"/>
    <lineage>
        <taxon>Eukaryota</taxon>
        <taxon>Metazoa</taxon>
        <taxon>Spiralia</taxon>
        <taxon>Lophotrochozoa</taxon>
        <taxon>Mollusca</taxon>
        <taxon>Gastropoda</taxon>
        <taxon>Heterobranchia</taxon>
        <taxon>Euthyneura</taxon>
        <taxon>Panpulmonata</taxon>
        <taxon>Sacoglossa</taxon>
        <taxon>Placobranchoidea</taxon>
        <taxon>Plakobranchidae</taxon>
        <taxon>Plakobranchus</taxon>
    </lineage>
</organism>